<dbReference type="InterPro" id="IPR018968">
    <property type="entry name" value="Phasin"/>
</dbReference>
<accession>A0A840X186</accession>
<evidence type="ECO:0000259" key="1">
    <source>
        <dbReference type="Pfam" id="PF09361"/>
    </source>
</evidence>
<dbReference type="InterPro" id="IPR010127">
    <property type="entry name" value="Phasin_subfam-1"/>
</dbReference>
<dbReference type="NCBIfam" id="TIGR01841">
    <property type="entry name" value="phasin"/>
    <property type="match status" value="1"/>
</dbReference>
<name>A0A840X186_9RHOB</name>
<protein>
    <submittedName>
        <fullName evidence="2">Phasin family protein</fullName>
    </submittedName>
</protein>
<dbReference type="AlphaFoldDB" id="A0A840X186"/>
<evidence type="ECO:0000313" key="3">
    <source>
        <dbReference type="Proteomes" id="UP000553766"/>
    </source>
</evidence>
<dbReference type="Pfam" id="PF09361">
    <property type="entry name" value="Phasin_2"/>
    <property type="match status" value="1"/>
</dbReference>
<evidence type="ECO:0000313" key="2">
    <source>
        <dbReference type="EMBL" id="MBB5517130.1"/>
    </source>
</evidence>
<organism evidence="2 3">
    <name type="scientific">Rubricella aquisinus</name>
    <dbReference type="NCBI Taxonomy" id="2028108"/>
    <lineage>
        <taxon>Bacteria</taxon>
        <taxon>Pseudomonadati</taxon>
        <taxon>Pseudomonadota</taxon>
        <taxon>Alphaproteobacteria</taxon>
        <taxon>Rhodobacterales</taxon>
        <taxon>Paracoccaceae</taxon>
        <taxon>Rubricella</taxon>
    </lineage>
</organism>
<feature type="domain" description="Phasin" evidence="1">
    <location>
        <begin position="21"/>
        <end position="119"/>
    </location>
</feature>
<dbReference type="Proteomes" id="UP000553766">
    <property type="component" value="Unassembled WGS sequence"/>
</dbReference>
<dbReference type="RefSeq" id="WP_184013087.1">
    <property type="nucleotide sequence ID" value="NZ_JACIJS010000013.1"/>
</dbReference>
<dbReference type="EMBL" id="JACIJS010000013">
    <property type="protein sequence ID" value="MBB5517130.1"/>
    <property type="molecule type" value="Genomic_DNA"/>
</dbReference>
<keyword evidence="3" id="KW-1185">Reference proteome</keyword>
<sequence>MTADAQKTMNETMTKVTKSFEEMTAFGQDNMDAMVKSSEIAAKAAEGFTSELSSFSKKSFEESVAAAKDMAAAKNVTELFEKQSAFFTASMDGFMKQAAKFNEMSVSASKDVFEPITARATAATDLVKGISA</sequence>
<reference evidence="2 3" key="1">
    <citation type="submission" date="2020-08" db="EMBL/GenBank/DDBJ databases">
        <title>Genomic Encyclopedia of Type Strains, Phase IV (KMG-IV): sequencing the most valuable type-strain genomes for metagenomic binning, comparative biology and taxonomic classification.</title>
        <authorList>
            <person name="Goeker M."/>
        </authorList>
    </citation>
    <scope>NUCLEOTIDE SEQUENCE [LARGE SCALE GENOMIC DNA]</scope>
    <source>
        <strain evidence="2 3">DSM 103377</strain>
    </source>
</reference>
<proteinExistence type="predicted"/>
<comment type="caution">
    <text evidence="2">The sequence shown here is derived from an EMBL/GenBank/DDBJ whole genome shotgun (WGS) entry which is preliminary data.</text>
</comment>
<gene>
    <name evidence="2" type="ORF">FHS89_003176</name>
</gene>